<sequence length="151" mass="16597">MNTIKHLRGLTSWVKTFPATLHAEAGAEPRSEALGETTFVETGNPDIRIPVNVPAEGRRVGQTEEKKTAGAENPGIRVPARLKSKERLRAQEVEEEEDAKEREAGIAEQIDHGGNEEEKDPYLGERQPFGGGEDISKGQDSPNKPELRHVP</sequence>
<proteinExistence type="predicted"/>
<accession>A0AAV7T390</accession>
<keyword evidence="3" id="KW-1185">Reference proteome</keyword>
<dbReference type="Proteomes" id="UP001066276">
    <property type="component" value="Chromosome 4_1"/>
</dbReference>
<feature type="compositionally biased region" description="Basic and acidic residues" evidence="1">
    <location>
        <begin position="56"/>
        <end position="69"/>
    </location>
</feature>
<organism evidence="2 3">
    <name type="scientific">Pleurodeles waltl</name>
    <name type="common">Iberian ribbed newt</name>
    <dbReference type="NCBI Taxonomy" id="8319"/>
    <lineage>
        <taxon>Eukaryota</taxon>
        <taxon>Metazoa</taxon>
        <taxon>Chordata</taxon>
        <taxon>Craniata</taxon>
        <taxon>Vertebrata</taxon>
        <taxon>Euteleostomi</taxon>
        <taxon>Amphibia</taxon>
        <taxon>Batrachia</taxon>
        <taxon>Caudata</taxon>
        <taxon>Salamandroidea</taxon>
        <taxon>Salamandridae</taxon>
        <taxon>Pleurodelinae</taxon>
        <taxon>Pleurodeles</taxon>
    </lineage>
</organism>
<evidence type="ECO:0000256" key="1">
    <source>
        <dbReference type="SAM" id="MobiDB-lite"/>
    </source>
</evidence>
<feature type="region of interest" description="Disordered" evidence="1">
    <location>
        <begin position="38"/>
        <end position="151"/>
    </location>
</feature>
<dbReference type="EMBL" id="JANPWB010000007">
    <property type="protein sequence ID" value="KAJ1170928.1"/>
    <property type="molecule type" value="Genomic_DNA"/>
</dbReference>
<evidence type="ECO:0000313" key="2">
    <source>
        <dbReference type="EMBL" id="KAJ1170928.1"/>
    </source>
</evidence>
<protein>
    <submittedName>
        <fullName evidence="2">Uncharacterized protein</fullName>
    </submittedName>
</protein>
<name>A0AAV7T390_PLEWA</name>
<gene>
    <name evidence="2" type="ORF">NDU88_002799</name>
</gene>
<reference evidence="2" key="1">
    <citation type="journal article" date="2022" name="bioRxiv">
        <title>Sequencing and chromosome-scale assembly of the giantPleurodeles waltlgenome.</title>
        <authorList>
            <person name="Brown T."/>
            <person name="Elewa A."/>
            <person name="Iarovenko S."/>
            <person name="Subramanian E."/>
            <person name="Araus A.J."/>
            <person name="Petzold A."/>
            <person name="Susuki M."/>
            <person name="Suzuki K.-i.T."/>
            <person name="Hayashi T."/>
            <person name="Toyoda A."/>
            <person name="Oliveira C."/>
            <person name="Osipova E."/>
            <person name="Leigh N.D."/>
            <person name="Simon A."/>
            <person name="Yun M.H."/>
        </authorList>
    </citation>
    <scope>NUCLEOTIDE SEQUENCE</scope>
    <source>
        <strain evidence="2">20211129_DDA</strain>
        <tissue evidence="2">Liver</tissue>
    </source>
</reference>
<dbReference type="AlphaFoldDB" id="A0AAV7T390"/>
<feature type="compositionally biased region" description="Basic and acidic residues" evidence="1">
    <location>
        <begin position="99"/>
        <end position="123"/>
    </location>
</feature>
<evidence type="ECO:0000313" key="3">
    <source>
        <dbReference type="Proteomes" id="UP001066276"/>
    </source>
</evidence>
<comment type="caution">
    <text evidence="2">The sequence shown here is derived from an EMBL/GenBank/DDBJ whole genome shotgun (WGS) entry which is preliminary data.</text>
</comment>
<feature type="compositionally biased region" description="Basic and acidic residues" evidence="1">
    <location>
        <begin position="83"/>
        <end position="92"/>
    </location>
</feature>